<dbReference type="STRING" id="1189612.A33Q_0149"/>
<comment type="caution">
    <text evidence="1">The sequence shown here is derived from an EMBL/GenBank/DDBJ whole genome shotgun (WGS) entry which is preliminary data.</text>
</comment>
<dbReference type="EMBL" id="ALWO02000005">
    <property type="protein sequence ID" value="EPA00278.1"/>
    <property type="molecule type" value="Genomic_DNA"/>
</dbReference>
<dbReference type="Proteomes" id="UP000006073">
    <property type="component" value="Unassembled WGS sequence"/>
</dbReference>
<sequence length="104" mass="12660">MEMEEFSEEEKLEARKIMAAEWNSFRPPVEIDQRITELVWEHFSEEKIIKKLSEEFEAKSCYIQKCFWFSEANTLTRREEEARGAFYQITKCHETCVPRRFRNV</sequence>
<gene>
    <name evidence="1" type="ORF">A33Q_0149</name>
</gene>
<accession>S2DMT0</accession>
<keyword evidence="2" id="KW-1185">Reference proteome</keyword>
<name>S2DMT0_INDAL</name>
<reference evidence="1 2" key="1">
    <citation type="journal article" date="2013" name="Genome Announc.">
        <title>Draft Genome Sequence of Indibacter alkaliphilus Strain LW1T, Isolated from Lonar Lake, a Haloalkaline Lake in the Buldana District of Maharashtra, India.</title>
        <authorList>
            <person name="Singh A."/>
            <person name="Kumar Jangir P."/>
            <person name="Sharma R."/>
            <person name="Singh A."/>
            <person name="Kumar Pinnaka A."/>
            <person name="Shivaji S."/>
        </authorList>
    </citation>
    <scope>NUCLEOTIDE SEQUENCE [LARGE SCALE GENOMIC DNA]</scope>
    <source>
        <strain evidence="2">CCUG 57479 / KCTC 22604 / LW1</strain>
    </source>
</reference>
<dbReference type="eggNOG" id="ENOG502ZFBM">
    <property type="taxonomic scope" value="Bacteria"/>
</dbReference>
<protein>
    <submittedName>
        <fullName evidence="1">Uncharacterized protein</fullName>
    </submittedName>
</protein>
<dbReference type="AlphaFoldDB" id="S2DMT0"/>
<evidence type="ECO:0000313" key="1">
    <source>
        <dbReference type="EMBL" id="EPA00278.1"/>
    </source>
</evidence>
<evidence type="ECO:0000313" key="2">
    <source>
        <dbReference type="Proteomes" id="UP000006073"/>
    </source>
</evidence>
<proteinExistence type="predicted"/>
<organism evidence="1 2">
    <name type="scientific">Indibacter alkaliphilus (strain CCUG 57479 / KCTC 22604 / LW1)</name>
    <dbReference type="NCBI Taxonomy" id="1189612"/>
    <lineage>
        <taxon>Bacteria</taxon>
        <taxon>Pseudomonadati</taxon>
        <taxon>Bacteroidota</taxon>
        <taxon>Cytophagia</taxon>
        <taxon>Cytophagales</taxon>
        <taxon>Cyclobacteriaceae</taxon>
    </lineage>
</organism>